<dbReference type="SUPFAM" id="SSF55785">
    <property type="entry name" value="PYP-like sensor domain (PAS domain)"/>
    <property type="match status" value="3"/>
</dbReference>
<dbReference type="GO" id="GO:0006355">
    <property type="term" value="P:regulation of DNA-templated transcription"/>
    <property type="evidence" value="ECO:0007669"/>
    <property type="project" value="InterPro"/>
</dbReference>
<dbReference type="PROSITE" id="PS50113">
    <property type="entry name" value="PAC"/>
    <property type="match status" value="2"/>
</dbReference>
<dbReference type="SMART" id="SM00267">
    <property type="entry name" value="GGDEF"/>
    <property type="match status" value="1"/>
</dbReference>
<feature type="domain" description="GGDEF" evidence="4">
    <location>
        <begin position="167"/>
        <end position="300"/>
    </location>
</feature>
<feature type="domain" description="PAS" evidence="1">
    <location>
        <begin position="709"/>
        <end position="779"/>
    </location>
</feature>
<dbReference type="InterPro" id="IPR029787">
    <property type="entry name" value="Nucleotide_cyclase"/>
</dbReference>
<dbReference type="PROSITE" id="PS50887">
    <property type="entry name" value="GGDEF"/>
    <property type="match status" value="1"/>
</dbReference>
<dbReference type="Pfam" id="PF08448">
    <property type="entry name" value="PAS_4"/>
    <property type="match status" value="2"/>
</dbReference>
<dbReference type="OrthoDB" id="9759607at2"/>
<gene>
    <name evidence="5" type="ORF">D0469_18195</name>
</gene>
<protein>
    <submittedName>
        <fullName evidence="5">EAL domain-containing protein</fullName>
    </submittedName>
</protein>
<dbReference type="PROSITE" id="PS50112">
    <property type="entry name" value="PAS"/>
    <property type="match status" value="1"/>
</dbReference>
<dbReference type="SMART" id="SM00052">
    <property type="entry name" value="EAL"/>
    <property type="match status" value="1"/>
</dbReference>
<dbReference type="CDD" id="cd00130">
    <property type="entry name" value="PAS"/>
    <property type="match status" value="1"/>
</dbReference>
<dbReference type="Pfam" id="PF00989">
    <property type="entry name" value="PAS"/>
    <property type="match status" value="1"/>
</dbReference>
<dbReference type="InterPro" id="IPR000014">
    <property type="entry name" value="PAS"/>
</dbReference>
<reference evidence="5 6" key="1">
    <citation type="submission" date="2018-08" db="EMBL/GenBank/DDBJ databases">
        <title>Bacillus chawlae sp. nov., Bacillus glennii sp. nov., and Bacillus saganii sp. nov. Isolated from the Vehicle Assembly Building at Kennedy Space Center where the Viking Spacecraft were Assembled.</title>
        <authorList>
            <person name="Seuylemezian A."/>
            <person name="Vaishampayan P."/>
        </authorList>
    </citation>
    <scope>NUCLEOTIDE SEQUENCE [LARGE SCALE GENOMIC DNA]</scope>
    <source>
        <strain evidence="5 6">V47-23a</strain>
    </source>
</reference>
<organism evidence="5 6">
    <name type="scientific">Peribacillus saganii</name>
    <dbReference type="NCBI Taxonomy" id="2303992"/>
    <lineage>
        <taxon>Bacteria</taxon>
        <taxon>Bacillati</taxon>
        <taxon>Bacillota</taxon>
        <taxon>Bacilli</taxon>
        <taxon>Bacillales</taxon>
        <taxon>Bacillaceae</taxon>
        <taxon>Peribacillus</taxon>
    </lineage>
</organism>
<dbReference type="SUPFAM" id="SSF141868">
    <property type="entry name" value="EAL domain-like"/>
    <property type="match status" value="1"/>
</dbReference>
<evidence type="ECO:0000313" key="5">
    <source>
        <dbReference type="EMBL" id="RFU64491.1"/>
    </source>
</evidence>
<dbReference type="Gene3D" id="3.30.450.20">
    <property type="entry name" value="PAS domain"/>
    <property type="match status" value="3"/>
</dbReference>
<dbReference type="Gene3D" id="3.20.20.450">
    <property type="entry name" value="EAL domain"/>
    <property type="match status" value="1"/>
</dbReference>
<dbReference type="InterPro" id="IPR000160">
    <property type="entry name" value="GGDEF_dom"/>
</dbReference>
<dbReference type="RefSeq" id="WP_117328150.1">
    <property type="nucleotide sequence ID" value="NZ_QVTE01000055.1"/>
</dbReference>
<sequence length="837" mass="95738">MDQVKIEEHTQQMIALIRELPDFICFKDGEGRWLLTNPFSLRLFQLENVPYKGKTDSELAVYSPFFRDALIYCEERDKEVWESGKVTREEEIIPQLDNTEKIFDVIKVPLFHTNGQRNGLIVIGRDVTERKMAEKNIKHLAYHDELTGLPNRRHLYESLNEEFLERNHFALLFIDLDRFKVINDSLGHLMGDELLQKVSQRLVQNMVKGKLYRHSGDEFILLVPNAGREDAEFVARELLRHLDTPFELNSHEIYISASIGICLSNDVGRSYSAEEIIKLADLAMYQAKQEGKHTYRFYSESIESTGYTLIEMETKLHKALERNEFILHYQPQVNLETGEVCGIEALIRWNHPQMGFVSPADFIPLAEETGLIIPIGKWVLSTACRQNKELQDKGLPPIVVSVNLSAIQFYQHDLVEVVDGVLKESGLDPRYLELEITESMTMDVSRTIKILNGLKKLGVKISIDDFGTGYSSLAYLKKFPIDKLKIDQSFVAELLKDSNDATIVQTIIAMAKNMGLRVNAEGVETKEQFLLLQQHFCNEVQGYLLCKPLPLDSLLEKLPEVRLTLEKLGVLQSLNERLWVEESLRVARQNLQATIKLQQGMTFKYKQQDDKFIHTLGDGELLYRMGLSPELLIGKTVHDFLPDTAAERKIDVYQKAWNGEKVTYEGEKNGIHYLAALNPITSGGRVVEVVASCVDITERKQVEKKLKESEERLRQLIEIAPDAILVHQSGKIEYINEAGVKLFGATTKDLIIGKSFLDFIHPQQHEVIMERINHVYQDKKTLKPFNMKIIRSNNQTINVESTAALISFNSAPAIQNIFRIMIPTKTYKTMIPSLTTM</sequence>
<dbReference type="NCBIfam" id="TIGR00229">
    <property type="entry name" value="sensory_box"/>
    <property type="match status" value="3"/>
</dbReference>
<feature type="domain" description="PAC" evidence="2">
    <location>
        <begin position="655"/>
        <end position="708"/>
    </location>
</feature>
<dbReference type="CDD" id="cd01948">
    <property type="entry name" value="EAL"/>
    <property type="match status" value="1"/>
</dbReference>
<dbReference type="FunFam" id="3.20.20.450:FF:000001">
    <property type="entry name" value="Cyclic di-GMP phosphodiesterase yahA"/>
    <property type="match status" value="1"/>
</dbReference>
<dbReference type="Gene3D" id="3.30.70.270">
    <property type="match status" value="1"/>
</dbReference>
<dbReference type="Pfam" id="PF00990">
    <property type="entry name" value="GGDEF"/>
    <property type="match status" value="1"/>
</dbReference>
<dbReference type="Pfam" id="PF00563">
    <property type="entry name" value="EAL"/>
    <property type="match status" value="1"/>
</dbReference>
<dbReference type="CDD" id="cd01949">
    <property type="entry name" value="GGDEF"/>
    <property type="match status" value="1"/>
</dbReference>
<dbReference type="InterPro" id="IPR035965">
    <property type="entry name" value="PAS-like_dom_sf"/>
</dbReference>
<dbReference type="PROSITE" id="PS50883">
    <property type="entry name" value="EAL"/>
    <property type="match status" value="1"/>
</dbReference>
<dbReference type="InterPro" id="IPR013767">
    <property type="entry name" value="PAS_fold"/>
</dbReference>
<comment type="caution">
    <text evidence="5">The sequence shown here is derived from an EMBL/GenBank/DDBJ whole genome shotgun (WGS) entry which is preliminary data.</text>
</comment>
<dbReference type="InterPro" id="IPR000700">
    <property type="entry name" value="PAS-assoc_C"/>
</dbReference>
<evidence type="ECO:0000259" key="1">
    <source>
        <dbReference type="PROSITE" id="PS50112"/>
    </source>
</evidence>
<keyword evidence="6" id="KW-1185">Reference proteome</keyword>
<dbReference type="PANTHER" id="PTHR44757">
    <property type="entry name" value="DIGUANYLATE CYCLASE DGCP"/>
    <property type="match status" value="1"/>
</dbReference>
<dbReference type="PANTHER" id="PTHR44757:SF2">
    <property type="entry name" value="BIOFILM ARCHITECTURE MAINTENANCE PROTEIN MBAA"/>
    <property type="match status" value="1"/>
</dbReference>
<evidence type="ECO:0000259" key="2">
    <source>
        <dbReference type="PROSITE" id="PS50113"/>
    </source>
</evidence>
<dbReference type="Proteomes" id="UP000264541">
    <property type="component" value="Unassembled WGS sequence"/>
</dbReference>
<dbReference type="InterPro" id="IPR043128">
    <property type="entry name" value="Rev_trsase/Diguanyl_cyclase"/>
</dbReference>
<evidence type="ECO:0000313" key="6">
    <source>
        <dbReference type="Proteomes" id="UP000264541"/>
    </source>
</evidence>
<dbReference type="InterPro" id="IPR013656">
    <property type="entry name" value="PAS_4"/>
</dbReference>
<dbReference type="SMART" id="SM00091">
    <property type="entry name" value="PAS"/>
    <property type="match status" value="2"/>
</dbReference>
<evidence type="ECO:0000259" key="4">
    <source>
        <dbReference type="PROSITE" id="PS50887"/>
    </source>
</evidence>
<name>A0A372LF12_9BACI</name>
<feature type="domain" description="PAC" evidence="2">
    <location>
        <begin position="86"/>
        <end position="139"/>
    </location>
</feature>
<feature type="domain" description="EAL" evidence="3">
    <location>
        <begin position="309"/>
        <end position="562"/>
    </location>
</feature>
<accession>A0A372LF12</accession>
<dbReference type="InterPro" id="IPR001633">
    <property type="entry name" value="EAL_dom"/>
</dbReference>
<dbReference type="InterPro" id="IPR035919">
    <property type="entry name" value="EAL_sf"/>
</dbReference>
<evidence type="ECO:0000259" key="3">
    <source>
        <dbReference type="PROSITE" id="PS50883"/>
    </source>
</evidence>
<dbReference type="AlphaFoldDB" id="A0A372LF12"/>
<dbReference type="SUPFAM" id="SSF55073">
    <property type="entry name" value="Nucleotide cyclase"/>
    <property type="match status" value="1"/>
</dbReference>
<proteinExistence type="predicted"/>
<dbReference type="EMBL" id="QVTE01000055">
    <property type="protein sequence ID" value="RFU64491.1"/>
    <property type="molecule type" value="Genomic_DNA"/>
</dbReference>
<dbReference type="NCBIfam" id="TIGR00254">
    <property type="entry name" value="GGDEF"/>
    <property type="match status" value="1"/>
</dbReference>
<dbReference type="InterPro" id="IPR052155">
    <property type="entry name" value="Biofilm_reg_signaling"/>
</dbReference>